<dbReference type="EMBL" id="OVTA01000080">
    <property type="protein sequence ID" value="SPS02563.1"/>
    <property type="molecule type" value="Genomic_DNA"/>
</dbReference>
<sequence length="89" mass="9457">MSKSTVLLRAHVLPSSLKRDCRASQSNGTDALLHKQPLRTNVDCLDLLQHADNAGLQHASLMRDNAGSVSFAGADSDGRVSRSRTDGVG</sequence>
<protein>
    <submittedName>
        <fullName evidence="1">Uncharacterized protein</fullName>
    </submittedName>
</protein>
<proteinExistence type="predicted"/>
<dbReference type="AlphaFoldDB" id="A0A375JEY6"/>
<dbReference type="Proteomes" id="UP000256805">
    <property type="component" value="Unassembled WGS sequence"/>
</dbReference>
<name>A0A375JEY6_9BURK</name>
<gene>
    <name evidence="1" type="ORF">CBM2634_U170004</name>
</gene>
<reference evidence="1 2" key="1">
    <citation type="submission" date="2018-01" db="EMBL/GenBank/DDBJ databases">
        <authorList>
            <person name="Gaut B.S."/>
            <person name="Morton B.R."/>
            <person name="Clegg M.T."/>
            <person name="Duvall M.R."/>
        </authorList>
    </citation>
    <scope>NUCLEOTIDE SEQUENCE [LARGE SCALE GENOMIC DNA]</scope>
    <source>
        <strain evidence="1">Cupriavidus taiwanensis cmp 52</strain>
    </source>
</reference>
<accession>A0A375JEY6</accession>
<organism evidence="1 2">
    <name type="scientific">Cupriavidus taiwanensis</name>
    <dbReference type="NCBI Taxonomy" id="164546"/>
    <lineage>
        <taxon>Bacteria</taxon>
        <taxon>Pseudomonadati</taxon>
        <taxon>Pseudomonadota</taxon>
        <taxon>Betaproteobacteria</taxon>
        <taxon>Burkholderiales</taxon>
        <taxon>Burkholderiaceae</taxon>
        <taxon>Cupriavidus</taxon>
    </lineage>
</organism>
<evidence type="ECO:0000313" key="1">
    <source>
        <dbReference type="EMBL" id="SPS02563.1"/>
    </source>
</evidence>
<evidence type="ECO:0000313" key="2">
    <source>
        <dbReference type="Proteomes" id="UP000256805"/>
    </source>
</evidence>